<feature type="transmembrane region" description="Helical" evidence="1">
    <location>
        <begin position="108"/>
        <end position="136"/>
    </location>
</feature>
<evidence type="ECO:0000256" key="1">
    <source>
        <dbReference type="SAM" id="Phobius"/>
    </source>
</evidence>
<proteinExistence type="predicted"/>
<dbReference type="InterPro" id="IPR000620">
    <property type="entry name" value="EamA_dom"/>
</dbReference>
<feature type="transmembrane region" description="Helical" evidence="1">
    <location>
        <begin position="218"/>
        <end position="240"/>
    </location>
</feature>
<keyword evidence="1" id="KW-0472">Membrane</keyword>
<gene>
    <name evidence="3" type="ORF">ACFOOG_10420</name>
</gene>
<keyword evidence="4" id="KW-1185">Reference proteome</keyword>
<accession>A0ABV8A1K4</accession>
<evidence type="ECO:0000259" key="2">
    <source>
        <dbReference type="Pfam" id="PF00892"/>
    </source>
</evidence>
<reference evidence="4" key="1">
    <citation type="journal article" date="2019" name="Int. J. Syst. Evol. Microbiol.">
        <title>The Global Catalogue of Microorganisms (GCM) 10K type strain sequencing project: providing services to taxonomists for standard genome sequencing and annotation.</title>
        <authorList>
            <consortium name="The Broad Institute Genomics Platform"/>
            <consortium name="The Broad Institute Genome Sequencing Center for Infectious Disease"/>
            <person name="Wu L."/>
            <person name="Ma J."/>
        </authorList>
    </citation>
    <scope>NUCLEOTIDE SEQUENCE [LARGE SCALE GENOMIC DNA]</scope>
    <source>
        <strain evidence="4">IBRC 10765</strain>
    </source>
</reference>
<organism evidence="3 4">
    <name type="scientific">Saccharospirillum mangrovi</name>
    <dbReference type="NCBI Taxonomy" id="2161747"/>
    <lineage>
        <taxon>Bacteria</taxon>
        <taxon>Pseudomonadati</taxon>
        <taxon>Pseudomonadota</taxon>
        <taxon>Gammaproteobacteria</taxon>
        <taxon>Oceanospirillales</taxon>
        <taxon>Saccharospirillaceae</taxon>
        <taxon>Saccharospirillum</taxon>
    </lineage>
</organism>
<protein>
    <submittedName>
        <fullName evidence="3">EamA family transporter</fullName>
    </submittedName>
</protein>
<feature type="transmembrane region" description="Helical" evidence="1">
    <location>
        <begin position="276"/>
        <end position="292"/>
    </location>
</feature>
<feature type="transmembrane region" description="Helical" evidence="1">
    <location>
        <begin position="28"/>
        <end position="52"/>
    </location>
</feature>
<sequence>MTWIFFTLFAAVMQSVRTAAQKRLSGQISALGVTYARYVFGLPIAALYMLLLQTDLPTAFAAPAQVWGVILFGGIMQIIATWALVSVFQWRNFAAGTTFAKTEALQTAVLGAVIGVPLALGGWLSVLVGVLGIVALSYPANFRSLRAWLTPATGLGLLSGFGFALSSLCIHASSKQLGLPPLQAASVVLVSMIVMQLVLMTLWFLWRDRALFAALAQHWRWAAFIGLTSALGSIGWFTAMSLQNPALVKTLGQVEFFVTLLITWRLFKESIGGKEWVGMTLILVSVVLLLYTA</sequence>
<comment type="caution">
    <text evidence="3">The sequence shown here is derived from an EMBL/GenBank/DDBJ whole genome shotgun (WGS) entry which is preliminary data.</text>
</comment>
<dbReference type="Proteomes" id="UP001595617">
    <property type="component" value="Unassembled WGS sequence"/>
</dbReference>
<dbReference type="RefSeq" id="WP_380696219.1">
    <property type="nucleotide sequence ID" value="NZ_JBHRYR010000003.1"/>
</dbReference>
<feature type="transmembrane region" description="Helical" evidence="1">
    <location>
        <begin position="64"/>
        <end position="88"/>
    </location>
</feature>
<evidence type="ECO:0000313" key="3">
    <source>
        <dbReference type="EMBL" id="MFC3853245.1"/>
    </source>
</evidence>
<feature type="transmembrane region" description="Helical" evidence="1">
    <location>
        <begin position="185"/>
        <end position="206"/>
    </location>
</feature>
<dbReference type="SUPFAM" id="SSF103481">
    <property type="entry name" value="Multidrug resistance efflux transporter EmrE"/>
    <property type="match status" value="1"/>
</dbReference>
<dbReference type="EMBL" id="JBHRYR010000003">
    <property type="protein sequence ID" value="MFC3853245.1"/>
    <property type="molecule type" value="Genomic_DNA"/>
</dbReference>
<evidence type="ECO:0000313" key="4">
    <source>
        <dbReference type="Proteomes" id="UP001595617"/>
    </source>
</evidence>
<dbReference type="Pfam" id="PF00892">
    <property type="entry name" value="EamA"/>
    <property type="match status" value="1"/>
</dbReference>
<keyword evidence="1" id="KW-1133">Transmembrane helix</keyword>
<feature type="domain" description="EamA" evidence="2">
    <location>
        <begin position="155"/>
        <end position="290"/>
    </location>
</feature>
<name>A0ABV8A1K4_9GAMM</name>
<dbReference type="InterPro" id="IPR037185">
    <property type="entry name" value="EmrE-like"/>
</dbReference>
<keyword evidence="1" id="KW-0812">Transmembrane</keyword>